<dbReference type="Pfam" id="PF00856">
    <property type="entry name" value="SET"/>
    <property type="match status" value="1"/>
</dbReference>
<keyword evidence="5" id="KW-0489">Methyltransferase</keyword>
<feature type="region of interest" description="Disordered" evidence="20">
    <location>
        <begin position="71"/>
        <end position="104"/>
    </location>
</feature>
<dbReference type="Gene3D" id="3.30.890.10">
    <property type="entry name" value="Methyl-cpg-binding Protein 2, Chain A"/>
    <property type="match status" value="1"/>
</dbReference>
<feature type="domain" description="Pre-SET" evidence="22">
    <location>
        <begin position="277"/>
        <end position="351"/>
    </location>
</feature>
<dbReference type="GO" id="GO:0005654">
    <property type="term" value="C:nucleoplasm"/>
    <property type="evidence" value="ECO:0007669"/>
    <property type="project" value="Ensembl"/>
</dbReference>
<evidence type="ECO:0000256" key="16">
    <source>
        <dbReference type="ARBA" id="ARBA00040299"/>
    </source>
</evidence>
<sequence>MEEKNGDAKAFWKELEDGGKVDLIFEHVQSILQSLKQKIKDGSATYQEYTQAMILVNEAKSNSLLQIKDGALERDKEPRSEETASPVFNEESGPQMPSPLTTEDKAKSAAVPGVCTSEEKKSPLYLPYQSHNCHKCLTKRPLISFKGENPLKIPILCHFQRRHAKTNSHSAILHVIYKTPCRRSLRNFQEVQRYLREIDCNFLSIDQFSFNTYVQLNRSILNPDAIVSDFDVSKGAESVPISFCNEIDSRRLPHFKYRKSTWPRGYYLNNFSGAFTDSCDCSEGCTDISKCACLQLTARGRPEGSPFSNKMEPPGYRYKRLQRPVPTGVFECSLLCKCSRWTCQNRVVQHGLQVRLQVFNAEKKGWGVRCLDDIDKGTFVCTYSGRLLSRACLEKSSCAQQDDSLKSNSSMPLSKQRKIEVACSDSEGKFVKTRKDISGNTENQECLLPTNGDPEDRVKDLKYGYNPRNRSHPGIRRPQSKTAILQSHRKKLGLAVLEFSVSSEEEEEGGRVGGTHSIKIKLSPKTEKTEPSSDSVEGFKDDLLSKSNVVDASSLKEETPVENVCEQVTEIVEDQEDQDEKNLESPNPGAFGSEKFPSETQKDFLKTFNKEGTYLLDATKEGNIGRFLNHSCCPNLFVQNVFVETHDRNFPWVAFFTNRHVKAGTELTWDYGYEAGSTPEREVPCLCGFQKSSTHPRDDCTQLIPDRSVRRTVFEHMGKYNRIKSHIPWPQETYQSNGGYGRRSRF</sequence>
<comment type="function">
    <text evidence="19">Histone methyltransferase involved in left-right axis specification in early development and mitosis. Specifically trimethylates 'Lys-9' of histone H3 (H3K9me3). H3K9me3 is a specific tag for epigenetic transcriptional repression that recruits HP1 (CBX1, CBX3 and/or CBX5) proteins to methylated histones. Contributes to H3K9me3 in both the interspersed repetitive elements and centromere-associated repeats. Plays a role in chromosome condensation and segregation during mitosis.</text>
</comment>
<proteinExistence type="predicted"/>
<evidence type="ECO:0000256" key="5">
    <source>
        <dbReference type="ARBA" id="ARBA00022603"/>
    </source>
</evidence>
<evidence type="ECO:0000259" key="21">
    <source>
        <dbReference type="PROSITE" id="PS50280"/>
    </source>
</evidence>
<reference evidence="23" key="3">
    <citation type="submission" date="2025-09" db="UniProtKB">
        <authorList>
            <consortium name="Ensembl"/>
        </authorList>
    </citation>
    <scope>IDENTIFICATION</scope>
    <source>
        <strain evidence="23">Glennie</strain>
    </source>
</reference>
<evidence type="ECO:0000256" key="4">
    <source>
        <dbReference type="ARBA" id="ARBA00022473"/>
    </source>
</evidence>
<evidence type="ECO:0000256" key="15">
    <source>
        <dbReference type="ARBA" id="ARBA00039052"/>
    </source>
</evidence>
<comment type="subcellular location">
    <subcellularLocation>
        <location evidence="2">Chromosome</location>
    </subcellularLocation>
    <subcellularLocation>
        <location evidence="1">Nucleus</location>
    </subcellularLocation>
</comment>
<evidence type="ECO:0000256" key="1">
    <source>
        <dbReference type="ARBA" id="ARBA00004123"/>
    </source>
</evidence>
<dbReference type="GO" id="GO:0003677">
    <property type="term" value="F:DNA binding"/>
    <property type="evidence" value="ECO:0007669"/>
    <property type="project" value="InterPro"/>
</dbReference>
<dbReference type="CTD" id="83852"/>
<dbReference type="FunCoup" id="F6W5R9">
    <property type="interactions" value="2010"/>
</dbReference>
<dbReference type="Bgee" id="ENSOANG00000015546">
    <property type="expression patterns" value="Expressed in ovary and 8 other cell types or tissues"/>
</dbReference>
<dbReference type="HOGENOM" id="CLU_003279_2_0_1"/>
<dbReference type="InterPro" id="IPR051516">
    <property type="entry name" value="SETDB_methyltransferase"/>
</dbReference>
<comment type="catalytic activity">
    <reaction evidence="18">
        <text>N(6),N(6)-dimethyl-L-lysyl(9)-[histone H3] + S-adenosyl-L-methionine = N(6),N(6),N(6)-trimethyl-L-lysyl(9)-[histone H3] + S-adenosyl-L-homocysteine + H(+)</text>
        <dbReference type="Rhea" id="RHEA:60288"/>
        <dbReference type="Rhea" id="RHEA-COMP:15538"/>
        <dbReference type="Rhea" id="RHEA-COMP:15541"/>
        <dbReference type="ChEBI" id="CHEBI:15378"/>
        <dbReference type="ChEBI" id="CHEBI:57856"/>
        <dbReference type="ChEBI" id="CHEBI:59789"/>
        <dbReference type="ChEBI" id="CHEBI:61961"/>
        <dbReference type="ChEBI" id="CHEBI:61976"/>
        <dbReference type="EC" id="2.1.1.366"/>
    </reaction>
</comment>
<keyword evidence="10" id="KW-0498">Mitosis</keyword>
<dbReference type="GO" id="GO:0007059">
    <property type="term" value="P:chromosome segregation"/>
    <property type="evidence" value="ECO:0007669"/>
    <property type="project" value="Ensembl"/>
</dbReference>
<organism evidence="23 24">
    <name type="scientific">Ornithorhynchus anatinus</name>
    <name type="common">Duckbill platypus</name>
    <dbReference type="NCBI Taxonomy" id="9258"/>
    <lineage>
        <taxon>Eukaryota</taxon>
        <taxon>Metazoa</taxon>
        <taxon>Chordata</taxon>
        <taxon>Craniata</taxon>
        <taxon>Vertebrata</taxon>
        <taxon>Euteleostomi</taxon>
        <taxon>Mammalia</taxon>
        <taxon>Monotremata</taxon>
        <taxon>Ornithorhynchidae</taxon>
        <taxon>Ornithorhynchus</taxon>
    </lineage>
</organism>
<dbReference type="GO" id="GO:0005694">
    <property type="term" value="C:chromosome"/>
    <property type="evidence" value="ECO:0007669"/>
    <property type="project" value="UniProtKB-SubCell"/>
</dbReference>
<evidence type="ECO:0000256" key="6">
    <source>
        <dbReference type="ARBA" id="ARBA00022618"/>
    </source>
</evidence>
<dbReference type="PANTHER" id="PTHR46024">
    <property type="entry name" value="HISTONE-LYSINE N-METHYLTRANSFERASE EGGLESS"/>
    <property type="match status" value="1"/>
</dbReference>
<keyword evidence="3" id="KW-0158">Chromosome</keyword>
<evidence type="ECO:0000259" key="22">
    <source>
        <dbReference type="PROSITE" id="PS50867"/>
    </source>
</evidence>
<dbReference type="STRING" id="9258.ENSOANP00000024487"/>
<keyword evidence="6" id="KW-0132">Cell division</keyword>
<dbReference type="PANTHER" id="PTHR46024:SF3">
    <property type="entry name" value="HISTONE-LYSINE N-METHYLTRANSFERASE SETDB2"/>
    <property type="match status" value="1"/>
</dbReference>
<keyword evidence="24" id="KW-1185">Reference proteome</keyword>
<dbReference type="OrthoDB" id="5792673at2759"/>
<dbReference type="InterPro" id="IPR001739">
    <property type="entry name" value="Methyl_CpG_DNA-bd"/>
</dbReference>
<dbReference type="OMA" id="IKGMYIS"/>
<evidence type="ECO:0000256" key="12">
    <source>
        <dbReference type="ARBA" id="ARBA00022853"/>
    </source>
</evidence>
<keyword evidence="11" id="KW-0862">Zinc</keyword>
<feature type="region of interest" description="Disordered" evidence="20">
    <location>
        <begin position="504"/>
        <end position="540"/>
    </location>
</feature>
<evidence type="ECO:0000256" key="14">
    <source>
        <dbReference type="ARBA" id="ARBA00023306"/>
    </source>
</evidence>
<dbReference type="RefSeq" id="XP_016083130.1">
    <property type="nucleotide sequence ID" value="XM_016227644.3"/>
</dbReference>
<protein>
    <recommendedName>
        <fullName evidence="16">Histone-lysine N-methyltransferase SETDB2</fullName>
        <ecNumber evidence="15">2.1.1.366</ecNumber>
    </recommendedName>
    <alternativeName>
        <fullName evidence="17">SET domain bifurcated 2</fullName>
    </alternativeName>
</protein>
<dbReference type="FunFam" id="2.170.270.10:FF:000029">
    <property type="entry name" value="Histone-lysine N-methyltransferase SETDB2"/>
    <property type="match status" value="1"/>
</dbReference>
<keyword evidence="9" id="KW-0479">Metal-binding</keyword>
<dbReference type="InterPro" id="IPR046341">
    <property type="entry name" value="SET_dom_sf"/>
</dbReference>
<dbReference type="CDD" id="cd01395">
    <property type="entry name" value="HMT_MBD"/>
    <property type="match status" value="1"/>
</dbReference>
<dbReference type="RefSeq" id="XP_028903833.1">
    <property type="nucleotide sequence ID" value="XM_029048000.2"/>
</dbReference>
<feature type="domain" description="SET" evidence="21">
    <location>
        <begin position="354"/>
        <end position="672"/>
    </location>
</feature>
<dbReference type="KEGG" id="oaa:100083315"/>
<feature type="compositionally biased region" description="Basic and acidic residues" evidence="20">
    <location>
        <begin position="71"/>
        <end position="82"/>
    </location>
</feature>
<dbReference type="eggNOG" id="KOG1141">
    <property type="taxonomic scope" value="Eukaryota"/>
</dbReference>
<feature type="compositionally biased region" description="Basic and acidic residues" evidence="20">
    <location>
        <begin position="524"/>
        <end position="540"/>
    </location>
</feature>
<dbReference type="InParanoid" id="F6W5R9"/>
<dbReference type="GO" id="GO:0051301">
    <property type="term" value="P:cell division"/>
    <property type="evidence" value="ECO:0007669"/>
    <property type="project" value="UniProtKB-KW"/>
</dbReference>
<evidence type="ECO:0000256" key="7">
    <source>
        <dbReference type="ARBA" id="ARBA00022679"/>
    </source>
</evidence>
<dbReference type="RefSeq" id="XP_028903832.1">
    <property type="nucleotide sequence ID" value="XM_029047999.2"/>
</dbReference>
<dbReference type="GO" id="GO:0005829">
    <property type="term" value="C:cytosol"/>
    <property type="evidence" value="ECO:0007669"/>
    <property type="project" value="Ensembl"/>
</dbReference>
<dbReference type="GO" id="GO:0046974">
    <property type="term" value="F:histone H3K9 methyltransferase activity"/>
    <property type="evidence" value="ECO:0000318"/>
    <property type="project" value="GO_Central"/>
</dbReference>
<dbReference type="SMART" id="SM00468">
    <property type="entry name" value="PreSET"/>
    <property type="match status" value="1"/>
</dbReference>
<dbReference type="Proteomes" id="UP000002279">
    <property type="component" value="Chromosome 20"/>
</dbReference>
<dbReference type="GeneTree" id="ENSGT00940000158209"/>
<evidence type="ECO:0000256" key="19">
    <source>
        <dbReference type="ARBA" id="ARBA00054728"/>
    </source>
</evidence>
<dbReference type="PROSITE" id="PS50280">
    <property type="entry name" value="SET"/>
    <property type="match status" value="1"/>
</dbReference>
<evidence type="ECO:0000256" key="10">
    <source>
        <dbReference type="ARBA" id="ARBA00022776"/>
    </source>
</evidence>
<evidence type="ECO:0000256" key="20">
    <source>
        <dbReference type="SAM" id="MobiDB-lite"/>
    </source>
</evidence>
<evidence type="ECO:0000256" key="2">
    <source>
        <dbReference type="ARBA" id="ARBA00004286"/>
    </source>
</evidence>
<dbReference type="GO" id="GO:0140947">
    <property type="term" value="F:histone H3K9me2 methyltransferase activity"/>
    <property type="evidence" value="ECO:0007669"/>
    <property type="project" value="UniProtKB-EC"/>
</dbReference>
<dbReference type="EC" id="2.1.1.366" evidence="15"/>
<evidence type="ECO:0000256" key="3">
    <source>
        <dbReference type="ARBA" id="ARBA00022454"/>
    </source>
</evidence>
<gene>
    <name evidence="23" type="primary">SETDB2</name>
</gene>
<dbReference type="GO" id="GO:0005634">
    <property type="term" value="C:nucleus"/>
    <property type="evidence" value="ECO:0000318"/>
    <property type="project" value="GO_Central"/>
</dbReference>
<dbReference type="SUPFAM" id="SSF82199">
    <property type="entry name" value="SET domain"/>
    <property type="match status" value="1"/>
</dbReference>
<dbReference type="InterPro" id="IPR001214">
    <property type="entry name" value="SET_dom"/>
</dbReference>
<evidence type="ECO:0000256" key="13">
    <source>
        <dbReference type="ARBA" id="ARBA00023242"/>
    </source>
</evidence>
<evidence type="ECO:0000256" key="11">
    <source>
        <dbReference type="ARBA" id="ARBA00022833"/>
    </source>
</evidence>
<dbReference type="InterPro" id="IPR047232">
    <property type="entry name" value="SETDB1/2-like_MBD"/>
</dbReference>
<evidence type="ECO:0000313" key="23">
    <source>
        <dbReference type="Ensembl" id="ENSOANP00000024487.3"/>
    </source>
</evidence>
<keyword evidence="4" id="KW-0217">Developmental protein</keyword>
<dbReference type="Ensembl" id="ENSOANT00000024491.3">
    <property type="protein sequence ID" value="ENSOANP00000024487.3"/>
    <property type="gene ID" value="ENSOANG00000015546.4"/>
</dbReference>
<keyword evidence="7" id="KW-0808">Transferase</keyword>
<dbReference type="SMART" id="SM00391">
    <property type="entry name" value="MBD"/>
    <property type="match status" value="1"/>
</dbReference>
<reference evidence="23" key="2">
    <citation type="submission" date="2025-08" db="UniProtKB">
        <authorList>
            <consortium name="Ensembl"/>
        </authorList>
    </citation>
    <scope>IDENTIFICATION</scope>
    <source>
        <strain evidence="23">Glennie</strain>
    </source>
</reference>
<dbReference type="PROSITE" id="PS50867">
    <property type="entry name" value="PRE_SET"/>
    <property type="match status" value="1"/>
</dbReference>
<name>F6W5R9_ORNAN</name>
<dbReference type="Pfam" id="PF05033">
    <property type="entry name" value="Pre-SET"/>
    <property type="match status" value="1"/>
</dbReference>
<dbReference type="Gene3D" id="2.170.270.10">
    <property type="entry name" value="SET domain"/>
    <property type="match status" value="2"/>
</dbReference>
<dbReference type="GO" id="GO:0070828">
    <property type="term" value="P:heterochromatin organization"/>
    <property type="evidence" value="ECO:0000318"/>
    <property type="project" value="GO_Central"/>
</dbReference>
<keyword evidence="13" id="KW-0539">Nucleus</keyword>
<keyword evidence="14" id="KW-0131">Cell cycle</keyword>
<dbReference type="InterPro" id="IPR007728">
    <property type="entry name" value="Pre-SET_dom"/>
</dbReference>
<dbReference type="AlphaFoldDB" id="F6W5R9"/>
<dbReference type="SMART" id="SM00317">
    <property type="entry name" value="SET"/>
    <property type="match status" value="1"/>
</dbReference>
<dbReference type="GO" id="GO:0000278">
    <property type="term" value="P:mitotic cell cycle"/>
    <property type="evidence" value="ECO:0007669"/>
    <property type="project" value="Ensembl"/>
</dbReference>
<evidence type="ECO:0000256" key="9">
    <source>
        <dbReference type="ARBA" id="ARBA00022723"/>
    </source>
</evidence>
<dbReference type="GO" id="GO:0010629">
    <property type="term" value="P:negative regulation of gene expression"/>
    <property type="evidence" value="ECO:0000318"/>
    <property type="project" value="GO_Central"/>
</dbReference>
<dbReference type="Pfam" id="PF01429">
    <property type="entry name" value="MBD"/>
    <property type="match status" value="1"/>
</dbReference>
<feature type="region of interest" description="Disordered" evidence="20">
    <location>
        <begin position="573"/>
        <end position="597"/>
    </location>
</feature>
<evidence type="ECO:0000256" key="18">
    <source>
        <dbReference type="ARBA" id="ARBA00049087"/>
    </source>
</evidence>
<dbReference type="GO" id="GO:0008270">
    <property type="term" value="F:zinc ion binding"/>
    <property type="evidence" value="ECO:0007669"/>
    <property type="project" value="InterPro"/>
</dbReference>
<keyword evidence="12" id="KW-0156">Chromatin regulator</keyword>
<dbReference type="GeneID" id="100083315"/>
<dbReference type="InterPro" id="IPR016177">
    <property type="entry name" value="DNA-bd_dom_sf"/>
</dbReference>
<keyword evidence="8" id="KW-0949">S-adenosyl-L-methionine</keyword>
<evidence type="ECO:0000313" key="24">
    <source>
        <dbReference type="Proteomes" id="UP000002279"/>
    </source>
</evidence>
<evidence type="ECO:0000256" key="8">
    <source>
        <dbReference type="ARBA" id="ARBA00022691"/>
    </source>
</evidence>
<dbReference type="SUPFAM" id="SSF54171">
    <property type="entry name" value="DNA-binding domain"/>
    <property type="match status" value="1"/>
</dbReference>
<reference evidence="23 24" key="1">
    <citation type="journal article" date="2008" name="Nature">
        <title>Genome analysis of the platypus reveals unique signatures of evolution.</title>
        <authorList>
            <person name="Warren W.C."/>
            <person name="Hillier L.W."/>
            <person name="Marshall Graves J.A."/>
            <person name="Birney E."/>
            <person name="Ponting C.P."/>
            <person name="Grutzner F."/>
            <person name="Belov K."/>
            <person name="Miller W."/>
            <person name="Clarke L."/>
            <person name="Chinwalla A.T."/>
            <person name="Yang S.P."/>
            <person name="Heger A."/>
            <person name="Locke D.P."/>
            <person name="Miethke P."/>
            <person name="Waters P.D."/>
            <person name="Veyrunes F."/>
            <person name="Fulton L."/>
            <person name="Fulton B."/>
            <person name="Graves T."/>
            <person name="Wallis J."/>
            <person name="Puente X.S."/>
            <person name="Lopez-Otin C."/>
            <person name="Ordonez G.R."/>
            <person name="Eichler E.E."/>
            <person name="Chen L."/>
            <person name="Cheng Z."/>
            <person name="Deakin J.E."/>
            <person name="Alsop A."/>
            <person name="Thompson K."/>
            <person name="Kirby P."/>
            <person name="Papenfuss A.T."/>
            <person name="Wakefield M.J."/>
            <person name="Olender T."/>
            <person name="Lancet D."/>
            <person name="Huttley G.A."/>
            <person name="Smit A.F."/>
            <person name="Pask A."/>
            <person name="Temple-Smith P."/>
            <person name="Batzer M.A."/>
            <person name="Walker J.A."/>
            <person name="Konkel M.K."/>
            <person name="Harris R.S."/>
            <person name="Whittington C.M."/>
            <person name="Wong E.S."/>
            <person name="Gemmell N.J."/>
            <person name="Buschiazzo E."/>
            <person name="Vargas Jentzsch I.M."/>
            <person name="Merkel A."/>
            <person name="Schmitz J."/>
            <person name="Zemann A."/>
            <person name="Churakov G."/>
            <person name="Kriegs J.O."/>
            <person name="Brosius J."/>
            <person name="Murchison E.P."/>
            <person name="Sachidanandam R."/>
            <person name="Smith C."/>
            <person name="Hannon G.J."/>
            <person name="Tsend-Ayush E."/>
            <person name="McMillan D."/>
            <person name="Attenborough R."/>
            <person name="Rens W."/>
            <person name="Ferguson-Smith M."/>
            <person name="Lefevre C.M."/>
            <person name="Sharp J.A."/>
            <person name="Nicholas K.R."/>
            <person name="Ray D.A."/>
            <person name="Kube M."/>
            <person name="Reinhardt R."/>
            <person name="Pringle T.H."/>
            <person name="Taylor J."/>
            <person name="Jones R.C."/>
            <person name="Nixon B."/>
            <person name="Dacheux J.L."/>
            <person name="Niwa H."/>
            <person name="Sekita Y."/>
            <person name="Huang X."/>
            <person name="Stark A."/>
            <person name="Kheradpour P."/>
            <person name="Kellis M."/>
            <person name="Flicek P."/>
            <person name="Chen Y."/>
            <person name="Webber C."/>
            <person name="Hardison R."/>
            <person name="Nelson J."/>
            <person name="Hallsworth-Pepin K."/>
            <person name="Delehaunty K."/>
            <person name="Markovic C."/>
            <person name="Minx P."/>
            <person name="Feng Y."/>
            <person name="Kremitzki C."/>
            <person name="Mitreva M."/>
            <person name="Glasscock J."/>
            <person name="Wylie T."/>
            <person name="Wohldmann P."/>
            <person name="Thiru P."/>
            <person name="Nhan M.N."/>
            <person name="Pohl C.S."/>
            <person name="Smith S.M."/>
            <person name="Hou S."/>
            <person name="Nefedov M."/>
            <person name="de Jong P.J."/>
            <person name="Renfree M.B."/>
            <person name="Mardis E.R."/>
            <person name="Wilson R.K."/>
        </authorList>
    </citation>
    <scope>NUCLEOTIDE SEQUENCE [LARGE SCALE GENOMIC DNA]</scope>
    <source>
        <strain evidence="23 24">Glennie</strain>
    </source>
</reference>
<dbReference type="GO" id="GO:0032259">
    <property type="term" value="P:methylation"/>
    <property type="evidence" value="ECO:0007669"/>
    <property type="project" value="UniProtKB-KW"/>
</dbReference>
<evidence type="ECO:0000256" key="17">
    <source>
        <dbReference type="ARBA" id="ARBA00042995"/>
    </source>
</evidence>
<accession>F6W5R9</accession>